<evidence type="ECO:0000313" key="2">
    <source>
        <dbReference type="Proteomes" id="UP000533080"/>
    </source>
</evidence>
<proteinExistence type="predicted"/>
<sequence length="234" mass="24258">MARCLSTVASARRCPPEEEEQPMKKKLLLSAVMTSALSLVGCGESDPVDNGPGNTPDLSTPQGILTFLEGKTLTMTGDDIPTHPNGFSEDINFGASSQCYQRVTMSVQGGNFRVDSIPGTIEGAPQAGQSGTCNPELPQNALTFTSTVVSIENVSADGECFDVAFTFPGFRQVGRGSFSADQRRLDLELFFEGGATGANCAAGGVGSATVNQVVGGESRPFGGNAVQSYVISGS</sequence>
<dbReference type="AlphaFoldDB" id="A0A7Y4IF38"/>
<dbReference type="Proteomes" id="UP000533080">
    <property type="component" value="Unassembled WGS sequence"/>
</dbReference>
<reference evidence="1 2" key="1">
    <citation type="submission" date="2020-05" db="EMBL/GenBank/DDBJ databases">
        <authorList>
            <person name="Whitworth D."/>
        </authorList>
    </citation>
    <scope>NUCLEOTIDE SEQUENCE [LARGE SCALE GENOMIC DNA]</scope>
    <source>
        <strain evidence="1 2">AM005</strain>
    </source>
</reference>
<comment type="caution">
    <text evidence="1">The sequence shown here is derived from an EMBL/GenBank/DDBJ whole genome shotgun (WGS) entry which is preliminary data.</text>
</comment>
<name>A0A7Y4IF38_MYXXA</name>
<protein>
    <submittedName>
        <fullName evidence="1">Uncharacterized protein</fullName>
    </submittedName>
</protein>
<accession>A0A7Y4IF38</accession>
<gene>
    <name evidence="1" type="ORF">HNV28_06555</name>
</gene>
<organism evidence="1 2">
    <name type="scientific">Myxococcus xanthus</name>
    <dbReference type="NCBI Taxonomy" id="34"/>
    <lineage>
        <taxon>Bacteria</taxon>
        <taxon>Pseudomonadati</taxon>
        <taxon>Myxococcota</taxon>
        <taxon>Myxococcia</taxon>
        <taxon>Myxococcales</taxon>
        <taxon>Cystobacterineae</taxon>
        <taxon>Myxococcaceae</taxon>
        <taxon>Myxococcus</taxon>
    </lineage>
</organism>
<evidence type="ECO:0000313" key="1">
    <source>
        <dbReference type="EMBL" id="NOJ78004.1"/>
    </source>
</evidence>
<dbReference type="EMBL" id="JABFNT010000015">
    <property type="protein sequence ID" value="NOJ78004.1"/>
    <property type="molecule type" value="Genomic_DNA"/>
</dbReference>